<gene>
    <name evidence="2" type="ORF">F444_09290</name>
</gene>
<proteinExistence type="predicted"/>
<dbReference type="EMBL" id="ANJA01001726">
    <property type="protein sequence ID" value="ETO75056.1"/>
    <property type="molecule type" value="Genomic_DNA"/>
</dbReference>
<name>A0A081A845_PHYNI</name>
<reference evidence="2 3" key="1">
    <citation type="submission" date="2013-11" db="EMBL/GenBank/DDBJ databases">
        <title>The Genome Sequence of Phytophthora parasitica P1976.</title>
        <authorList>
            <consortium name="The Broad Institute Genomics Platform"/>
            <person name="Russ C."/>
            <person name="Tyler B."/>
            <person name="Panabieres F."/>
            <person name="Shan W."/>
            <person name="Tripathy S."/>
            <person name="Grunwald N."/>
            <person name="Machado M."/>
            <person name="Johnson C.S."/>
            <person name="Walker B."/>
            <person name="Young S."/>
            <person name="Zeng Q."/>
            <person name="Gargeya S."/>
            <person name="Fitzgerald M."/>
            <person name="Haas B."/>
            <person name="Abouelleil A."/>
            <person name="Allen A.W."/>
            <person name="Alvarado L."/>
            <person name="Arachchi H.M."/>
            <person name="Berlin A.M."/>
            <person name="Chapman S.B."/>
            <person name="Gainer-Dewar J."/>
            <person name="Goldberg J."/>
            <person name="Griggs A."/>
            <person name="Gujja S."/>
            <person name="Hansen M."/>
            <person name="Howarth C."/>
            <person name="Imamovic A."/>
            <person name="Ireland A."/>
            <person name="Larimer J."/>
            <person name="McCowan C."/>
            <person name="Murphy C."/>
            <person name="Pearson M."/>
            <person name="Poon T.W."/>
            <person name="Priest M."/>
            <person name="Roberts A."/>
            <person name="Saif S."/>
            <person name="Shea T."/>
            <person name="Sisk P."/>
            <person name="Sykes S."/>
            <person name="Wortman J."/>
            <person name="Nusbaum C."/>
            <person name="Birren B."/>
        </authorList>
    </citation>
    <scope>NUCLEOTIDE SEQUENCE [LARGE SCALE GENOMIC DNA]</scope>
    <source>
        <strain evidence="2 3">P1976</strain>
    </source>
</reference>
<dbReference type="Proteomes" id="UP000028582">
    <property type="component" value="Unassembled WGS sequence"/>
</dbReference>
<feature type="compositionally biased region" description="Low complexity" evidence="1">
    <location>
        <begin position="1"/>
        <end position="19"/>
    </location>
</feature>
<protein>
    <submittedName>
        <fullName evidence="2">Uncharacterized protein</fullName>
    </submittedName>
</protein>
<evidence type="ECO:0000256" key="1">
    <source>
        <dbReference type="SAM" id="MobiDB-lite"/>
    </source>
</evidence>
<dbReference type="AlphaFoldDB" id="A0A081A845"/>
<feature type="region of interest" description="Disordered" evidence="1">
    <location>
        <begin position="1"/>
        <end position="46"/>
    </location>
</feature>
<organism evidence="2 3">
    <name type="scientific">Phytophthora nicotianae P1976</name>
    <dbReference type="NCBI Taxonomy" id="1317066"/>
    <lineage>
        <taxon>Eukaryota</taxon>
        <taxon>Sar</taxon>
        <taxon>Stramenopiles</taxon>
        <taxon>Oomycota</taxon>
        <taxon>Peronosporomycetes</taxon>
        <taxon>Peronosporales</taxon>
        <taxon>Peronosporaceae</taxon>
        <taxon>Phytophthora</taxon>
    </lineage>
</organism>
<evidence type="ECO:0000313" key="3">
    <source>
        <dbReference type="Proteomes" id="UP000028582"/>
    </source>
</evidence>
<accession>A0A081A845</accession>
<sequence>MSATKLLSSPAGSSSGLTTTHRRWADCNGGTLSGTPPVNLLAPSSR</sequence>
<comment type="caution">
    <text evidence="2">The sequence shown here is derived from an EMBL/GenBank/DDBJ whole genome shotgun (WGS) entry which is preliminary data.</text>
</comment>
<evidence type="ECO:0000313" key="2">
    <source>
        <dbReference type="EMBL" id="ETO75056.1"/>
    </source>
</evidence>